<sequence length="299" mass="33950">METDDKPPARFTTAQSRELGEELRRARKRAGFRGTKFCEELEWSTAKLSKLEKGWRGTSDWEIGTFLGKCGADKATRERVMRLAQEPDVGFFVRRHAGTSSDGLLSLVLHQRAALTITSYDTMVIPGLLQSMGYTRALLEMTRSVPVEDVDEQVRVRMDRQEFLCGGSPPVSTFYIHETALRLRIGGSRVMHDQMMRLAFMCGWTHLRLRVVPFSAQGHPALRYPSTLMTFTRNAKPVAYAESDLTTVFLEEERAIEFHEEKHGVLDALALSADESHEVFTHWANVYDRADDHGQVPWG</sequence>
<keyword evidence="3" id="KW-1185">Reference proteome</keyword>
<dbReference type="Gene3D" id="1.10.260.40">
    <property type="entry name" value="lambda repressor-like DNA-binding domains"/>
    <property type="match status" value="1"/>
</dbReference>
<dbReference type="RefSeq" id="WP_106187933.1">
    <property type="nucleotide sequence ID" value="NZ_PVTF01000004.1"/>
</dbReference>
<name>A0A2T0TA57_9PSEU</name>
<organism evidence="2 3">
    <name type="scientific">Umezawaea tangerina</name>
    <dbReference type="NCBI Taxonomy" id="84725"/>
    <lineage>
        <taxon>Bacteria</taxon>
        <taxon>Bacillati</taxon>
        <taxon>Actinomycetota</taxon>
        <taxon>Actinomycetes</taxon>
        <taxon>Pseudonocardiales</taxon>
        <taxon>Pseudonocardiaceae</taxon>
        <taxon>Umezawaea</taxon>
    </lineage>
</organism>
<proteinExistence type="predicted"/>
<evidence type="ECO:0000313" key="2">
    <source>
        <dbReference type="EMBL" id="PRY42540.1"/>
    </source>
</evidence>
<dbReference type="InterPro" id="IPR043917">
    <property type="entry name" value="DUF5753"/>
</dbReference>
<dbReference type="CDD" id="cd00093">
    <property type="entry name" value="HTH_XRE"/>
    <property type="match status" value="1"/>
</dbReference>
<evidence type="ECO:0000259" key="1">
    <source>
        <dbReference type="Pfam" id="PF19054"/>
    </source>
</evidence>
<dbReference type="InterPro" id="IPR001387">
    <property type="entry name" value="Cro/C1-type_HTH"/>
</dbReference>
<dbReference type="Proteomes" id="UP000239494">
    <property type="component" value="Unassembled WGS sequence"/>
</dbReference>
<feature type="domain" description="DUF5753" evidence="1">
    <location>
        <begin position="107"/>
        <end position="281"/>
    </location>
</feature>
<evidence type="ECO:0000313" key="3">
    <source>
        <dbReference type="Proteomes" id="UP000239494"/>
    </source>
</evidence>
<accession>A0A2T0TA57</accession>
<gene>
    <name evidence="2" type="ORF">CLV43_104374</name>
</gene>
<dbReference type="GO" id="GO:0003677">
    <property type="term" value="F:DNA binding"/>
    <property type="evidence" value="ECO:0007669"/>
    <property type="project" value="InterPro"/>
</dbReference>
<dbReference type="Pfam" id="PF13560">
    <property type="entry name" value="HTH_31"/>
    <property type="match status" value="1"/>
</dbReference>
<dbReference type="EMBL" id="PVTF01000004">
    <property type="protein sequence ID" value="PRY42540.1"/>
    <property type="molecule type" value="Genomic_DNA"/>
</dbReference>
<dbReference type="OrthoDB" id="3672921at2"/>
<reference evidence="2 3" key="1">
    <citation type="submission" date="2018-03" db="EMBL/GenBank/DDBJ databases">
        <title>Genomic Encyclopedia of Archaeal and Bacterial Type Strains, Phase II (KMG-II): from individual species to whole genera.</title>
        <authorList>
            <person name="Goeker M."/>
        </authorList>
    </citation>
    <scope>NUCLEOTIDE SEQUENCE [LARGE SCALE GENOMIC DNA]</scope>
    <source>
        <strain evidence="2 3">DSM 44720</strain>
    </source>
</reference>
<dbReference type="AlphaFoldDB" id="A0A2T0TA57"/>
<dbReference type="Pfam" id="PF19054">
    <property type="entry name" value="DUF5753"/>
    <property type="match status" value="1"/>
</dbReference>
<comment type="caution">
    <text evidence="2">The sequence shown here is derived from an EMBL/GenBank/DDBJ whole genome shotgun (WGS) entry which is preliminary data.</text>
</comment>
<protein>
    <submittedName>
        <fullName evidence="2">Helix-turn-helix protein</fullName>
    </submittedName>
</protein>
<dbReference type="InterPro" id="IPR010982">
    <property type="entry name" value="Lambda_DNA-bd_dom_sf"/>
</dbReference>